<sequence length="312" mass="31492">MTTKVAIIGPGHVGTDLLVKLSRHPELEPVAVADVEPDSAGLAKARALGVATTGRGVAGLLELDAFKEVTVVLDASTAAAHEAHAAALGAPGRQLVTLTPVTTGQLVVPSVTPDFGGPELSLIGCSGQAAIPVVHALTQVVPVHYAEVVVSIASSSAGPGLRANLDEFTGATSRAIQLVGGARRGKAVTVLNPADPPMAMRVTVLGIVDELDATLRDSISAAVSAAVAEVSATVPGYRLNQDVAFRSLGTDEPLRTLLGDTTRKHAEVAVSLEVRGAGDHLGTHAGNLDIITTAAVDVAARLGSVALEGEVA</sequence>
<dbReference type="NCBIfam" id="NF006157">
    <property type="entry name" value="PRK08300.1"/>
    <property type="match status" value="1"/>
</dbReference>
<protein>
    <recommendedName>
        <fullName evidence="1">Acetaldehyde dehydrogenase</fullName>
        <ecNumber evidence="1">1.2.1.10</ecNumber>
    </recommendedName>
    <alternativeName>
        <fullName evidence="1">Acetaldehyde dehydrogenase [acetylating]</fullName>
    </alternativeName>
</protein>
<feature type="binding site" evidence="1">
    <location>
        <position position="287"/>
    </location>
    <ligand>
        <name>NAD(+)</name>
        <dbReference type="ChEBI" id="CHEBI:57540"/>
    </ligand>
</feature>
<evidence type="ECO:0000259" key="2">
    <source>
        <dbReference type="Pfam" id="PF09290"/>
    </source>
</evidence>
<dbReference type="GO" id="GO:0051287">
    <property type="term" value="F:NAD binding"/>
    <property type="evidence" value="ECO:0007669"/>
    <property type="project" value="UniProtKB-UniRule"/>
</dbReference>
<dbReference type="GO" id="GO:0008774">
    <property type="term" value="F:acetaldehyde dehydrogenase (acetylating) activity"/>
    <property type="evidence" value="ECO:0007669"/>
    <property type="project" value="UniProtKB-UniRule"/>
</dbReference>
<dbReference type="HAMAP" id="MF_01657">
    <property type="entry name" value="Ac_ald_DH_ac"/>
    <property type="match status" value="1"/>
</dbReference>
<dbReference type="InterPro" id="IPR036291">
    <property type="entry name" value="NAD(P)-bd_dom_sf"/>
</dbReference>
<comment type="catalytic activity">
    <reaction evidence="1">
        <text>acetaldehyde + NAD(+) + CoA = acetyl-CoA + NADH + H(+)</text>
        <dbReference type="Rhea" id="RHEA:23288"/>
        <dbReference type="ChEBI" id="CHEBI:15343"/>
        <dbReference type="ChEBI" id="CHEBI:15378"/>
        <dbReference type="ChEBI" id="CHEBI:57287"/>
        <dbReference type="ChEBI" id="CHEBI:57288"/>
        <dbReference type="ChEBI" id="CHEBI:57540"/>
        <dbReference type="ChEBI" id="CHEBI:57945"/>
        <dbReference type="EC" id="1.2.1.10"/>
    </reaction>
</comment>
<dbReference type="EC" id="1.2.1.10" evidence="1"/>
<keyword evidence="1" id="KW-0520">NAD</keyword>
<organism evidence="3 4">
    <name type="scientific">Amycolatopsis jiangsuensis</name>
    <dbReference type="NCBI Taxonomy" id="1181879"/>
    <lineage>
        <taxon>Bacteria</taxon>
        <taxon>Bacillati</taxon>
        <taxon>Actinomycetota</taxon>
        <taxon>Actinomycetes</taxon>
        <taxon>Pseudonocardiales</taxon>
        <taxon>Pseudonocardiaceae</taxon>
        <taxon>Amycolatopsis</taxon>
    </lineage>
</organism>
<keyword evidence="1 3" id="KW-0560">Oxidoreductase</keyword>
<comment type="caution">
    <text evidence="3">The sequence shown here is derived from an EMBL/GenBank/DDBJ whole genome shotgun (WGS) entry which is preliminary data.</text>
</comment>
<dbReference type="EMBL" id="JACHMG010000001">
    <property type="protein sequence ID" value="MBB4686795.1"/>
    <property type="molecule type" value="Genomic_DNA"/>
</dbReference>
<gene>
    <name evidence="3" type="ORF">BJY18_004280</name>
</gene>
<comment type="caution">
    <text evidence="1">Lacks conserved residue(s) required for the propagation of feature annotation.</text>
</comment>
<dbReference type="AlphaFoldDB" id="A0A840IZF1"/>
<dbReference type="RefSeq" id="WP_184781596.1">
    <property type="nucleotide sequence ID" value="NZ_JACHMG010000001.1"/>
</dbReference>
<dbReference type="Proteomes" id="UP000581769">
    <property type="component" value="Unassembled WGS sequence"/>
</dbReference>
<dbReference type="Gene3D" id="3.40.50.720">
    <property type="entry name" value="NAD(P)-binding Rossmann-like Domain"/>
    <property type="match status" value="1"/>
</dbReference>
<dbReference type="InterPro" id="IPR015426">
    <property type="entry name" value="Acetylaldehyde_DH_C"/>
</dbReference>
<dbReference type="CDD" id="cd23933">
    <property type="entry name" value="ALDH_C"/>
    <property type="match status" value="1"/>
</dbReference>
<evidence type="ECO:0000313" key="4">
    <source>
        <dbReference type="Proteomes" id="UP000581769"/>
    </source>
</evidence>
<feature type="active site" description="Acyl-thioester intermediate" evidence="1">
    <location>
        <position position="125"/>
    </location>
</feature>
<dbReference type="SUPFAM" id="SSF55347">
    <property type="entry name" value="Glyceraldehyde-3-phosphate dehydrogenase-like, C-terminal domain"/>
    <property type="match status" value="1"/>
</dbReference>
<name>A0A840IZF1_9PSEU</name>
<comment type="similarity">
    <text evidence="1">Belongs to the acetaldehyde dehydrogenase family.</text>
</comment>
<dbReference type="SUPFAM" id="SSF51735">
    <property type="entry name" value="NAD(P)-binding Rossmann-fold domains"/>
    <property type="match status" value="1"/>
</dbReference>
<dbReference type="Pfam" id="PF09290">
    <property type="entry name" value="AcetDehyd-dimer"/>
    <property type="match status" value="1"/>
</dbReference>
<proteinExistence type="inferred from homology"/>
<reference evidence="3 4" key="1">
    <citation type="submission" date="2020-08" db="EMBL/GenBank/DDBJ databases">
        <title>Sequencing the genomes of 1000 actinobacteria strains.</title>
        <authorList>
            <person name="Klenk H.-P."/>
        </authorList>
    </citation>
    <scope>NUCLEOTIDE SEQUENCE [LARGE SCALE GENOMIC DNA]</scope>
    <source>
        <strain evidence="3 4">DSM 45859</strain>
    </source>
</reference>
<keyword evidence="1" id="KW-0058">Aromatic hydrocarbons catabolism</keyword>
<dbReference type="InterPro" id="IPR003361">
    <property type="entry name" value="Acetaldehyde_dehydrogenase"/>
</dbReference>
<feature type="domain" description="Acetaldehyde dehydrogenase C-terminal" evidence="2">
    <location>
        <begin position="125"/>
        <end position="281"/>
    </location>
</feature>
<accession>A0A840IZF1</accession>
<keyword evidence="4" id="KW-1185">Reference proteome</keyword>
<evidence type="ECO:0000256" key="1">
    <source>
        <dbReference type="HAMAP-Rule" id="MF_01657"/>
    </source>
</evidence>
<dbReference type="NCBIfam" id="TIGR03215">
    <property type="entry name" value="ac_ald_DH_ac"/>
    <property type="match status" value="1"/>
</dbReference>
<dbReference type="Gene3D" id="3.30.360.10">
    <property type="entry name" value="Dihydrodipicolinate Reductase, domain 2"/>
    <property type="match status" value="1"/>
</dbReference>
<evidence type="ECO:0000313" key="3">
    <source>
        <dbReference type="EMBL" id="MBB4686795.1"/>
    </source>
</evidence>